<reference evidence="1" key="1">
    <citation type="submission" date="2022-11" db="EMBL/GenBank/DDBJ databases">
        <title>Marinomonas sp. nov., isolated from marine algae.</title>
        <authorList>
            <person name="Choi D.G."/>
            <person name="Kim J.M."/>
            <person name="Lee J.K."/>
            <person name="Baek J.H."/>
            <person name="Jeon C.O."/>
        </authorList>
    </citation>
    <scope>NUCLEOTIDE SEQUENCE</scope>
    <source>
        <strain evidence="1">KJ51-3</strain>
    </source>
</reference>
<keyword evidence="2" id="KW-1185">Reference proteome</keyword>
<name>A0ABT3KCA8_9GAMM</name>
<dbReference type="RefSeq" id="WP_265217341.1">
    <property type="nucleotide sequence ID" value="NZ_JAPEUL010000004.1"/>
</dbReference>
<dbReference type="InterPro" id="IPR011256">
    <property type="entry name" value="Reg_factor_effector_dom_sf"/>
</dbReference>
<protein>
    <submittedName>
        <fullName evidence="1">Uncharacterized protein</fullName>
    </submittedName>
</protein>
<dbReference type="EMBL" id="JAPEUL010000004">
    <property type="protein sequence ID" value="MCW4628167.1"/>
    <property type="molecule type" value="Genomic_DNA"/>
</dbReference>
<dbReference type="Proteomes" id="UP001431181">
    <property type="component" value="Unassembled WGS sequence"/>
</dbReference>
<evidence type="ECO:0000313" key="2">
    <source>
        <dbReference type="Proteomes" id="UP001431181"/>
    </source>
</evidence>
<sequence>MKEVTLNADSLVGLSVRTNNANEMQPATAKIGTLHQRFAQQVKVAYEQGLAYMAFITNTNPTIPVISVC</sequence>
<organism evidence="1 2">
    <name type="scientific">Marinomonas rhodophyticola</name>
    <dbReference type="NCBI Taxonomy" id="2992803"/>
    <lineage>
        <taxon>Bacteria</taxon>
        <taxon>Pseudomonadati</taxon>
        <taxon>Pseudomonadota</taxon>
        <taxon>Gammaproteobacteria</taxon>
        <taxon>Oceanospirillales</taxon>
        <taxon>Oceanospirillaceae</taxon>
        <taxon>Marinomonas</taxon>
    </lineage>
</organism>
<accession>A0ABT3KCA8</accession>
<gene>
    <name evidence="1" type="ORF">ONZ52_03710</name>
</gene>
<proteinExistence type="predicted"/>
<evidence type="ECO:0000313" key="1">
    <source>
        <dbReference type="EMBL" id="MCW4628167.1"/>
    </source>
</evidence>
<dbReference type="Gene3D" id="3.20.80.10">
    <property type="entry name" value="Regulatory factor, effector binding domain"/>
    <property type="match status" value="1"/>
</dbReference>
<comment type="caution">
    <text evidence="1">The sequence shown here is derived from an EMBL/GenBank/DDBJ whole genome shotgun (WGS) entry which is preliminary data.</text>
</comment>